<dbReference type="EMBL" id="AWSE01000005">
    <property type="protein sequence ID" value="ERH25888.1"/>
    <property type="molecule type" value="Genomic_DNA"/>
</dbReference>
<protein>
    <submittedName>
        <fullName evidence="1">Uncharacterized protein</fullName>
    </submittedName>
</protein>
<dbReference type="AlphaFoldDB" id="U1S1Y1"/>
<feature type="non-terminal residue" evidence="1">
    <location>
        <position position="41"/>
    </location>
</feature>
<gene>
    <name evidence="1" type="ORF">HMPREF1979_00075</name>
</gene>
<keyword evidence="2" id="KW-1185">Reference proteome</keyword>
<organism evidence="1 2">
    <name type="scientific">Actinomyces johnsonii F0542</name>
    <dbReference type="NCBI Taxonomy" id="1321818"/>
    <lineage>
        <taxon>Bacteria</taxon>
        <taxon>Bacillati</taxon>
        <taxon>Actinomycetota</taxon>
        <taxon>Actinomycetes</taxon>
        <taxon>Actinomycetales</taxon>
        <taxon>Actinomycetaceae</taxon>
        <taxon>Actinomyces</taxon>
    </lineage>
</organism>
<reference evidence="1 2" key="1">
    <citation type="submission" date="2013-08" db="EMBL/GenBank/DDBJ databases">
        <authorList>
            <person name="Weinstock G."/>
            <person name="Sodergren E."/>
            <person name="Wylie T."/>
            <person name="Fulton L."/>
            <person name="Fulton R."/>
            <person name="Fronick C."/>
            <person name="O'Laughlin M."/>
            <person name="Godfrey J."/>
            <person name="Miner T."/>
            <person name="Herter B."/>
            <person name="Appelbaum E."/>
            <person name="Cordes M."/>
            <person name="Lek S."/>
            <person name="Wollam A."/>
            <person name="Pepin K.H."/>
            <person name="Palsikar V.B."/>
            <person name="Mitreva M."/>
            <person name="Wilson R.K."/>
        </authorList>
    </citation>
    <scope>NUCLEOTIDE SEQUENCE [LARGE SCALE GENOMIC DNA]</scope>
    <source>
        <strain evidence="1 2">F0542</strain>
    </source>
</reference>
<dbReference type="HOGENOM" id="CLU_3280857_0_0_11"/>
<comment type="caution">
    <text evidence="1">The sequence shown here is derived from an EMBL/GenBank/DDBJ whole genome shotgun (WGS) entry which is preliminary data.</text>
</comment>
<sequence length="41" mass="3933">MTSVGDLSDGGIGLRACFLVQGPGYGAAPARGAIDGKPVGT</sequence>
<name>U1S1Y1_9ACTO</name>
<dbReference type="Proteomes" id="UP000016536">
    <property type="component" value="Unassembled WGS sequence"/>
</dbReference>
<accession>U1S1Y1</accession>
<evidence type="ECO:0000313" key="1">
    <source>
        <dbReference type="EMBL" id="ERH25888.1"/>
    </source>
</evidence>
<evidence type="ECO:0000313" key="2">
    <source>
        <dbReference type="Proteomes" id="UP000016536"/>
    </source>
</evidence>
<proteinExistence type="predicted"/>